<dbReference type="GO" id="GO:0005525">
    <property type="term" value="F:GTP binding"/>
    <property type="evidence" value="ECO:0007669"/>
    <property type="project" value="UniProtKB-KW"/>
</dbReference>
<feature type="region of interest" description="Disordered" evidence="11">
    <location>
        <begin position="1"/>
        <end position="25"/>
    </location>
</feature>
<dbReference type="Gene3D" id="1.10.8.10">
    <property type="entry name" value="DNA helicase RuvA subunit, C-terminal domain"/>
    <property type="match status" value="1"/>
</dbReference>
<evidence type="ECO:0000259" key="12">
    <source>
        <dbReference type="PROSITE" id="PS51722"/>
    </source>
</evidence>
<dbReference type="CDD" id="cd01883">
    <property type="entry name" value="EF1_alpha"/>
    <property type="match status" value="1"/>
</dbReference>
<keyword evidence="3" id="KW-0963">Cytoplasm</keyword>
<dbReference type="GeneID" id="110978193"/>
<dbReference type="RefSeq" id="XP_022088676.1">
    <property type="nucleotide sequence ID" value="XM_022232984.1"/>
</dbReference>
<dbReference type="Pfam" id="PF00009">
    <property type="entry name" value="GTP_EFTU"/>
    <property type="match status" value="1"/>
</dbReference>
<evidence type="ECO:0000256" key="8">
    <source>
        <dbReference type="ARBA" id="ARBA00022917"/>
    </source>
</evidence>
<dbReference type="Pfam" id="PF03144">
    <property type="entry name" value="GTP_EFTU_D2"/>
    <property type="match status" value="1"/>
</dbReference>
<dbReference type="GO" id="GO:0005737">
    <property type="term" value="C:cytoplasm"/>
    <property type="evidence" value="ECO:0007669"/>
    <property type="project" value="UniProtKB-SubCell"/>
</dbReference>
<evidence type="ECO:0000256" key="5">
    <source>
        <dbReference type="ARBA" id="ARBA00022741"/>
    </source>
</evidence>
<dbReference type="GO" id="GO:0006412">
    <property type="term" value="P:translation"/>
    <property type="evidence" value="ECO:0007669"/>
    <property type="project" value="UniProtKB-KW"/>
</dbReference>
<evidence type="ECO:0000313" key="14">
    <source>
        <dbReference type="RefSeq" id="XP_022088676.1"/>
    </source>
</evidence>
<sequence>MSRHRNVRGMDYGEDYEGYDDVYGHSVEDDYGVSPSTAEQFIYHRSLQHHRLASFLEEGEDDLKKEEEDSRARRDSERSLGDSANYQRPQLSDIEEAQLQSCLEEIRNVVGETVPERTLIEMAVAHSFNFEKALNAILDQQESGAGNNNNSQAQGGVSDFTIGKCNVVQRTADKKPSTKTKDLLVNRKGQASIQKNQVGSPSSLSDLIKSNAIPYKQVSSNVSKVPLADLMKASHSTKCFSSLAPSRPSAINPQISSLPLSALASSHLASSSKENSKAQGQGSSSLSDLATLHLGTNKGPLAGGSGSAFSLSDLSQHSTLVTPPRMLPTKESQQLGAGGLKPGAGISLSSLASSHLSTKSSKIQSMPSQRTSTISSSNVPPSGMEIGQGAQRPGAGTGSSLFSLATAHLSSSAHRVQAAVKCPSIGQTPPTRPHGMAGLSLSNLAMAHQSSTLALPPAAMKPAGASLERLAKTHLSQDLSAKSTLMSLNTKPATVDSHNPLPDAEPVKGSWSTLKNIPGELMVEKAAKMSAHSHSTVIPTEESEIQLHKATSSTGPASPPGFQPVSAKSPPGFGSVTSEETEGSELKKRVPTPPGFQSRIVSTPDHNSAVDIRSSDPHDYVNFPATTDQETKPLPKLHRLYVRQDRFYLLANPSVFGRALCSKYMDKSRELSDQRGLRIASYVFQKQHSRPTVNRQFSYQRQTSWSGGTADPGSEIIPFDFSSPSPDDIIREKQAGAFCSTNGRSLGVAAQLPVKQPSPSRQKHMVPVAAATAMAANDTAVSAVAQEVAKLSMPSKEAKRGFELGPVPAKSGDKRRKSAASRTKLGGEFLDGMPDSNLRSESKGKLPTVMSAPDLTSMAGSPAPALPGAQPSTRRESKTSKAGNIDISKEYSKRQEGKQLINLVVIGHVDAGKSTLMGHLLYLLGQVNQRQMHKYEQESKKLGKASFAYAWVLDETGEERQRGITMDVGLTNFETSNRIVTLLDAPGHKDFIPNMITGAAQADVAIMVVDATRGEFETGFDAGGQTREHALLVRSLGVTQLAVAINKLDTVGWAEERFSEIVGKLGHFLKQAGFKESEVQYIPCSGLTGENLKDRATEPALTKWYKGPSLVERIDSLKAPKRPIEKAFRQCVSDVFKGIGAGISIAGKIESGGVQVGDRVVIMPAGETGQVRGVYIHDEESRWACAGDYATVVVTSIDQVNIGVGSVVCSIDHPIPVASRFRARVIMFNLDVPVTKGFPVLLHYQTVSEPAVICKLVSTLHKSTGEVLQKRPKCLTKQSNAIIDIETSRPVCLELYRDCKDLGRFMLRYSGSTIGAGVVTEVRDHVKTRPGQIAGGNIDFTHKKACIRPGQVNGCLYLASVQRTGGSV</sequence>
<reference evidence="14" key="1">
    <citation type="submission" date="2025-08" db="UniProtKB">
        <authorList>
            <consortium name="RefSeq"/>
        </authorList>
    </citation>
    <scope>IDENTIFICATION</scope>
</reference>
<dbReference type="OrthoDB" id="342024at2759"/>
<feature type="compositionally biased region" description="Basic and acidic residues" evidence="11">
    <location>
        <begin position="62"/>
        <end position="80"/>
    </location>
</feature>
<dbReference type="InterPro" id="IPR009000">
    <property type="entry name" value="Transl_B-barrel_sf"/>
</dbReference>
<dbReference type="FunFam" id="2.40.30.10:FF:000020">
    <property type="entry name" value="Translation elongation factor EF-1"/>
    <property type="match status" value="1"/>
</dbReference>
<evidence type="ECO:0000256" key="2">
    <source>
        <dbReference type="ARBA" id="ARBA00007249"/>
    </source>
</evidence>
<feature type="compositionally biased region" description="Polar residues" evidence="11">
    <location>
        <begin position="362"/>
        <end position="380"/>
    </location>
</feature>
<feature type="region of interest" description="Disordered" evidence="11">
    <location>
        <begin position="357"/>
        <end position="399"/>
    </location>
</feature>
<dbReference type="InterPro" id="IPR015033">
    <property type="entry name" value="HBS1-like_N"/>
</dbReference>
<dbReference type="Proteomes" id="UP000694845">
    <property type="component" value="Unplaced"/>
</dbReference>
<dbReference type="PANTHER" id="PTHR23115">
    <property type="entry name" value="TRANSLATION FACTOR"/>
    <property type="match status" value="1"/>
</dbReference>
<feature type="region of interest" description="Disordered" evidence="11">
    <location>
        <begin position="546"/>
        <end position="627"/>
    </location>
</feature>
<evidence type="ECO:0000256" key="1">
    <source>
        <dbReference type="ARBA" id="ARBA00004496"/>
    </source>
</evidence>
<dbReference type="PRINTS" id="PR00315">
    <property type="entry name" value="ELONGATNFCT"/>
</dbReference>
<organism evidence="13 14">
    <name type="scientific">Acanthaster planci</name>
    <name type="common">Crown-of-thorns starfish</name>
    <dbReference type="NCBI Taxonomy" id="133434"/>
    <lineage>
        <taxon>Eukaryota</taxon>
        <taxon>Metazoa</taxon>
        <taxon>Echinodermata</taxon>
        <taxon>Eleutherozoa</taxon>
        <taxon>Asterozoa</taxon>
        <taxon>Asteroidea</taxon>
        <taxon>Valvatacea</taxon>
        <taxon>Valvatida</taxon>
        <taxon>Acanthasteridae</taxon>
        <taxon>Acanthaster</taxon>
    </lineage>
</organism>
<dbReference type="SUPFAM" id="SSF50447">
    <property type="entry name" value="Translation proteins"/>
    <property type="match status" value="1"/>
</dbReference>
<feature type="region of interest" description="Disordered" evidence="11">
    <location>
        <begin position="793"/>
        <end position="889"/>
    </location>
</feature>
<evidence type="ECO:0000256" key="9">
    <source>
        <dbReference type="ARBA" id="ARBA00023134"/>
    </source>
</evidence>
<evidence type="ECO:0000256" key="7">
    <source>
        <dbReference type="ARBA" id="ARBA00022845"/>
    </source>
</evidence>
<keyword evidence="5" id="KW-0547">Nucleotide-binding</keyword>
<dbReference type="SUPFAM" id="SSF52540">
    <property type="entry name" value="P-loop containing nucleoside triphosphate hydrolases"/>
    <property type="match status" value="1"/>
</dbReference>
<dbReference type="InterPro" id="IPR050100">
    <property type="entry name" value="TRAFAC_GTPase_members"/>
</dbReference>
<comment type="catalytic activity">
    <reaction evidence="10">
        <text>GTP + H2O = GDP + phosphate + H(+)</text>
        <dbReference type="Rhea" id="RHEA:19669"/>
        <dbReference type="ChEBI" id="CHEBI:15377"/>
        <dbReference type="ChEBI" id="CHEBI:15378"/>
        <dbReference type="ChEBI" id="CHEBI:37565"/>
        <dbReference type="ChEBI" id="CHEBI:43474"/>
        <dbReference type="ChEBI" id="CHEBI:58189"/>
    </reaction>
    <physiologicalReaction direction="left-to-right" evidence="10">
        <dbReference type="Rhea" id="RHEA:19670"/>
    </physiologicalReaction>
</comment>
<gene>
    <name evidence="14" type="primary">LOC110978193</name>
</gene>
<dbReference type="CTD" id="10767"/>
<dbReference type="SUPFAM" id="SSF109732">
    <property type="entry name" value="HBS1-like domain"/>
    <property type="match status" value="1"/>
</dbReference>
<dbReference type="PROSITE" id="PS51722">
    <property type="entry name" value="G_TR_2"/>
    <property type="match status" value="1"/>
</dbReference>
<keyword evidence="6" id="KW-0378">Hydrolase</keyword>
<accession>A0A8B7YAF5</accession>
<dbReference type="InterPro" id="IPR000795">
    <property type="entry name" value="T_Tr_GTP-bd_dom"/>
</dbReference>
<evidence type="ECO:0000256" key="3">
    <source>
        <dbReference type="ARBA" id="ARBA00022490"/>
    </source>
</evidence>
<dbReference type="GO" id="GO:0006417">
    <property type="term" value="P:regulation of translation"/>
    <property type="evidence" value="ECO:0007669"/>
    <property type="project" value="UniProtKB-KW"/>
</dbReference>
<dbReference type="CDD" id="cd16267">
    <property type="entry name" value="HBS1-like_II"/>
    <property type="match status" value="1"/>
</dbReference>
<keyword evidence="9" id="KW-0342">GTP-binding</keyword>
<dbReference type="Gene3D" id="3.40.50.300">
    <property type="entry name" value="P-loop containing nucleotide triphosphate hydrolases"/>
    <property type="match status" value="1"/>
</dbReference>
<dbReference type="CDD" id="cd04093">
    <property type="entry name" value="HBS1_C_III"/>
    <property type="match status" value="1"/>
</dbReference>
<feature type="domain" description="Tr-type G" evidence="12">
    <location>
        <begin position="898"/>
        <end position="1124"/>
    </location>
</feature>
<dbReference type="SUPFAM" id="SSF50465">
    <property type="entry name" value="EF-Tu/eEF-1alpha/eIF2-gamma C-terminal domain"/>
    <property type="match status" value="1"/>
</dbReference>
<keyword evidence="4" id="KW-0597">Phosphoprotein</keyword>
<keyword evidence="8" id="KW-0648">Protein biosynthesis</keyword>
<feature type="region of interest" description="Disordered" evidence="11">
    <location>
        <begin position="58"/>
        <end position="91"/>
    </location>
</feature>
<dbReference type="InterPro" id="IPR037189">
    <property type="entry name" value="HBS1-like_N_sf"/>
</dbReference>
<keyword evidence="13" id="KW-1185">Reference proteome</keyword>
<feature type="region of interest" description="Disordered" evidence="11">
    <location>
        <begin position="703"/>
        <end position="722"/>
    </location>
</feature>
<evidence type="ECO:0000256" key="6">
    <source>
        <dbReference type="ARBA" id="ARBA00022801"/>
    </source>
</evidence>
<dbReference type="Pfam" id="PF22594">
    <property type="entry name" value="GTP-eEF1A_C"/>
    <property type="match status" value="1"/>
</dbReference>
<evidence type="ECO:0000256" key="10">
    <source>
        <dbReference type="ARBA" id="ARBA00049117"/>
    </source>
</evidence>
<dbReference type="GO" id="GO:0003924">
    <property type="term" value="F:GTPase activity"/>
    <property type="evidence" value="ECO:0007669"/>
    <property type="project" value="InterPro"/>
</dbReference>
<proteinExistence type="inferred from homology"/>
<dbReference type="InterPro" id="IPR009001">
    <property type="entry name" value="Transl_elong_EF1A/Init_IF2_C"/>
</dbReference>
<comment type="similarity">
    <text evidence="2">Belongs to the TRAFAC class translation factor GTPase superfamily. Classic translation factor GTPase family. EF-Tu/EF-1A subfamily.</text>
</comment>
<name>A0A8B7YAF5_ACAPL</name>
<dbReference type="FunFam" id="2.40.30.10:FF:000035">
    <property type="entry name" value="HBS1-like translational GTPase"/>
    <property type="match status" value="1"/>
</dbReference>
<dbReference type="Pfam" id="PF08938">
    <property type="entry name" value="HBS1_N"/>
    <property type="match status" value="1"/>
</dbReference>
<dbReference type="InterPro" id="IPR004161">
    <property type="entry name" value="EFTu-like_2"/>
</dbReference>
<dbReference type="InterPro" id="IPR054696">
    <property type="entry name" value="GTP-eEF1A_C"/>
</dbReference>
<protein>
    <submittedName>
        <fullName evidence="14">Uncharacterized protein LOC110978193 isoform X1</fullName>
    </submittedName>
</protein>
<evidence type="ECO:0000256" key="4">
    <source>
        <dbReference type="ARBA" id="ARBA00022553"/>
    </source>
</evidence>
<dbReference type="KEGG" id="aplc:110978193"/>
<keyword evidence="7" id="KW-0810">Translation regulation</keyword>
<evidence type="ECO:0000313" key="13">
    <source>
        <dbReference type="Proteomes" id="UP000694845"/>
    </source>
</evidence>
<evidence type="ECO:0000256" key="11">
    <source>
        <dbReference type="SAM" id="MobiDB-lite"/>
    </source>
</evidence>
<comment type="subcellular location">
    <subcellularLocation>
        <location evidence="1">Cytoplasm</location>
    </subcellularLocation>
</comment>
<dbReference type="Gene3D" id="2.40.30.10">
    <property type="entry name" value="Translation factors"/>
    <property type="match status" value="2"/>
</dbReference>
<dbReference type="InterPro" id="IPR027417">
    <property type="entry name" value="P-loop_NTPase"/>
</dbReference>
<dbReference type="FunFam" id="3.40.50.300:FF:000204">
    <property type="entry name" value="Translation elongation factor Tu"/>
    <property type="match status" value="1"/>
</dbReference>